<dbReference type="PANTHER" id="PTHR46082">
    <property type="entry name" value="ATP/GTP-BINDING PROTEIN-RELATED"/>
    <property type="match status" value="1"/>
</dbReference>
<dbReference type="PANTHER" id="PTHR46082:SF11">
    <property type="entry name" value="AAA+ ATPASE DOMAIN-CONTAINING PROTEIN-RELATED"/>
    <property type="match status" value="1"/>
</dbReference>
<dbReference type="SMR" id="N4ULA9"/>
<dbReference type="GO" id="GO:0009116">
    <property type="term" value="P:nucleoside metabolic process"/>
    <property type="evidence" value="ECO:0007669"/>
    <property type="project" value="InterPro"/>
</dbReference>
<reference evidence="2" key="1">
    <citation type="submission" date="2012-09" db="EMBL/GenBank/DDBJ databases">
        <title>Genome sequencing and comparative transcriptomics of race 1 and race 4 of banana pathogen: Fusarium oxysporum f. sp. cubense.</title>
        <authorList>
            <person name="Fang X."/>
            <person name="Huang J."/>
        </authorList>
    </citation>
    <scope>NUCLEOTIDE SEQUENCE [LARGE SCALE GENOMIC DNA]</scope>
    <source>
        <strain evidence="2">race 1</strain>
    </source>
</reference>
<evidence type="ECO:0000313" key="2">
    <source>
        <dbReference type="Proteomes" id="UP000016928"/>
    </source>
</evidence>
<dbReference type="EMBL" id="KB729923">
    <property type="protein sequence ID" value="ENH75994.1"/>
    <property type="molecule type" value="Genomic_DNA"/>
</dbReference>
<dbReference type="HOGENOM" id="CLU_2922657_0_0_1"/>
<proteinExistence type="predicted"/>
<gene>
    <name evidence="1" type="ORF">FOC1_g10000261</name>
</gene>
<dbReference type="SUPFAM" id="SSF53167">
    <property type="entry name" value="Purine and uridine phosphorylases"/>
    <property type="match status" value="1"/>
</dbReference>
<dbReference type="Gene3D" id="3.40.50.1580">
    <property type="entry name" value="Nucleoside phosphorylase domain"/>
    <property type="match status" value="1"/>
</dbReference>
<dbReference type="VEuPathDB" id="FungiDB:FOC1_g10000261"/>
<dbReference type="InterPro" id="IPR053137">
    <property type="entry name" value="NLR-like"/>
</dbReference>
<dbReference type="Proteomes" id="UP000016928">
    <property type="component" value="Unassembled WGS sequence"/>
</dbReference>
<dbReference type="InterPro" id="IPR035994">
    <property type="entry name" value="Nucleoside_phosphorylase_sf"/>
</dbReference>
<dbReference type="AlphaFoldDB" id="N4ULA9"/>
<dbReference type="STRING" id="1229664.N4ULA9"/>
<organism evidence="1 2">
    <name type="scientific">Fusarium oxysporum f. sp. cubense (strain race 1)</name>
    <name type="common">Panama disease fungus</name>
    <dbReference type="NCBI Taxonomy" id="1229664"/>
    <lineage>
        <taxon>Eukaryota</taxon>
        <taxon>Fungi</taxon>
        <taxon>Dikarya</taxon>
        <taxon>Ascomycota</taxon>
        <taxon>Pezizomycotina</taxon>
        <taxon>Sordariomycetes</taxon>
        <taxon>Hypocreomycetidae</taxon>
        <taxon>Hypocreales</taxon>
        <taxon>Nectriaceae</taxon>
        <taxon>Fusarium</taxon>
        <taxon>Fusarium oxysporum species complex</taxon>
    </lineage>
</organism>
<dbReference type="GO" id="GO:0003824">
    <property type="term" value="F:catalytic activity"/>
    <property type="evidence" value="ECO:0007669"/>
    <property type="project" value="InterPro"/>
</dbReference>
<name>N4ULA9_FUSC1</name>
<evidence type="ECO:0000313" key="1">
    <source>
        <dbReference type="EMBL" id="ENH75994.1"/>
    </source>
</evidence>
<protein>
    <submittedName>
        <fullName evidence="1">Uncharacterized protein</fullName>
    </submittedName>
</protein>
<reference evidence="2" key="2">
    <citation type="journal article" date="2014" name="PLoS ONE">
        <title>Genome and Transcriptome Analysis of the Fungal Pathogen Fusarium oxysporum f. sp. cubense Causing Banana Vascular Wilt Disease.</title>
        <authorList>
            <person name="Guo L."/>
            <person name="Han L."/>
            <person name="Yang L."/>
            <person name="Zeng H."/>
            <person name="Fan D."/>
            <person name="Zhu Y."/>
            <person name="Feng Y."/>
            <person name="Wang G."/>
            <person name="Peng C."/>
            <person name="Jiang X."/>
            <person name="Zhou D."/>
            <person name="Ni P."/>
            <person name="Liang C."/>
            <person name="Liu L."/>
            <person name="Wang J."/>
            <person name="Mao C."/>
            <person name="Fang X."/>
            <person name="Peng M."/>
            <person name="Huang J."/>
        </authorList>
    </citation>
    <scope>NUCLEOTIDE SEQUENCE [LARGE SCALE GENOMIC DNA]</scope>
    <source>
        <strain evidence="2">race 1</strain>
    </source>
</reference>
<accession>N4ULA9</accession>
<sequence length="61" mass="7042">MDRFPCLVIRRICDYANSHKNDQWQRYTAATAAAFAVELLGYVPVRQLEETQQAIESLPSR</sequence>